<reference evidence="2 3" key="1">
    <citation type="submission" date="2020-08" db="EMBL/GenBank/DDBJ databases">
        <title>Draft genome sequence of Parasphingopyxis sp. GrpM-11.</title>
        <authorList>
            <person name="Oh J."/>
            <person name="Roh D.-H."/>
        </authorList>
    </citation>
    <scope>NUCLEOTIDE SEQUENCE [LARGE SCALE GENOMIC DNA]</scope>
    <source>
        <strain evidence="2 3">GrpM-11</strain>
    </source>
</reference>
<dbReference type="EMBL" id="JACJVJ010000001">
    <property type="protein sequence ID" value="MBC2776427.1"/>
    <property type="molecule type" value="Genomic_DNA"/>
</dbReference>
<evidence type="ECO:0000313" key="2">
    <source>
        <dbReference type="EMBL" id="MBC2776427.1"/>
    </source>
</evidence>
<gene>
    <name evidence="2" type="ORF">H6P80_02215</name>
</gene>
<feature type="transmembrane region" description="Helical" evidence="1">
    <location>
        <begin position="156"/>
        <end position="180"/>
    </location>
</feature>
<dbReference type="AlphaFoldDB" id="A0A842HVG8"/>
<keyword evidence="3" id="KW-1185">Reference proteome</keyword>
<keyword evidence="1" id="KW-1133">Transmembrane helix</keyword>
<comment type="caution">
    <text evidence="2">The sequence shown here is derived from an EMBL/GenBank/DDBJ whole genome shotgun (WGS) entry which is preliminary data.</text>
</comment>
<protein>
    <submittedName>
        <fullName evidence="2">Uncharacterized protein</fullName>
    </submittedName>
</protein>
<dbReference type="Proteomes" id="UP000564378">
    <property type="component" value="Unassembled WGS sequence"/>
</dbReference>
<name>A0A842HVG8_9SPHN</name>
<organism evidence="2 3">
    <name type="scientific">Parasphingopyxis marina</name>
    <dbReference type="NCBI Taxonomy" id="2761622"/>
    <lineage>
        <taxon>Bacteria</taxon>
        <taxon>Pseudomonadati</taxon>
        <taxon>Pseudomonadota</taxon>
        <taxon>Alphaproteobacteria</taxon>
        <taxon>Sphingomonadales</taxon>
        <taxon>Sphingomonadaceae</taxon>
        <taxon>Parasphingopyxis</taxon>
    </lineage>
</organism>
<evidence type="ECO:0000256" key="1">
    <source>
        <dbReference type="SAM" id="Phobius"/>
    </source>
</evidence>
<feature type="transmembrane region" description="Helical" evidence="1">
    <location>
        <begin position="96"/>
        <end position="118"/>
    </location>
</feature>
<accession>A0A842HVG8</accession>
<keyword evidence="1" id="KW-0472">Membrane</keyword>
<keyword evidence="1" id="KW-0812">Transmembrane</keyword>
<dbReference type="RefSeq" id="WP_185799710.1">
    <property type="nucleotide sequence ID" value="NZ_JACJVJ010000001.1"/>
</dbReference>
<proteinExistence type="predicted"/>
<evidence type="ECO:0000313" key="3">
    <source>
        <dbReference type="Proteomes" id="UP000564378"/>
    </source>
</evidence>
<feature type="transmembrane region" description="Helical" evidence="1">
    <location>
        <begin position="5"/>
        <end position="25"/>
    </location>
</feature>
<sequence length="195" mass="20754">MIRVFIGSIAAAVAMFVIGFVFYATPLANIHVGGLGDEEAAAIQSVLAANMDASGADTVLVPYPDGEAQQRMYIDGPIAMIHYNPSGFALGDSGSLVGGFVHMLITAFLLGGALYSLAGHVRDFGARLSIIILFGIAASVFMHAGTPIWYHQDWTYHIYVAIADAVIFIAGGAVIAKWFLPNRIDSDDRFGEEKA</sequence>
<feature type="transmembrane region" description="Helical" evidence="1">
    <location>
        <begin position="130"/>
        <end position="150"/>
    </location>
</feature>